<feature type="region of interest" description="Disordered" evidence="1">
    <location>
        <begin position="1"/>
        <end position="35"/>
    </location>
</feature>
<evidence type="ECO:0000256" key="1">
    <source>
        <dbReference type="SAM" id="MobiDB-lite"/>
    </source>
</evidence>
<accession>K0RC93</accession>
<keyword evidence="3" id="KW-1185">Reference proteome</keyword>
<evidence type="ECO:0000313" key="3">
    <source>
        <dbReference type="Proteomes" id="UP000266841"/>
    </source>
</evidence>
<sequence length="59" mass="6264">MPSSSIQYPRSSSERLSDDTSNSASVGARASSHSVKCNPVQVLGAVSPAREQAVYEQRP</sequence>
<dbReference type="Proteomes" id="UP000266841">
    <property type="component" value="Unassembled WGS sequence"/>
</dbReference>
<protein>
    <submittedName>
        <fullName evidence="2">Uncharacterized protein</fullName>
    </submittedName>
</protein>
<feature type="compositionally biased region" description="Low complexity" evidence="1">
    <location>
        <begin position="1"/>
        <end position="11"/>
    </location>
</feature>
<evidence type="ECO:0000313" key="2">
    <source>
        <dbReference type="EMBL" id="EJK51343.1"/>
    </source>
</evidence>
<comment type="caution">
    <text evidence="2">The sequence shown here is derived from an EMBL/GenBank/DDBJ whole genome shotgun (WGS) entry which is preliminary data.</text>
</comment>
<gene>
    <name evidence="2" type="ORF">THAOC_29488</name>
</gene>
<dbReference type="AlphaFoldDB" id="K0RC93"/>
<dbReference type="EMBL" id="AGNL01041788">
    <property type="protein sequence ID" value="EJK51343.1"/>
    <property type="molecule type" value="Genomic_DNA"/>
</dbReference>
<feature type="compositionally biased region" description="Polar residues" evidence="1">
    <location>
        <begin position="19"/>
        <end position="35"/>
    </location>
</feature>
<feature type="non-terminal residue" evidence="2">
    <location>
        <position position="59"/>
    </location>
</feature>
<proteinExistence type="predicted"/>
<reference evidence="2 3" key="1">
    <citation type="journal article" date="2012" name="Genome Biol.">
        <title>Genome and low-iron response of an oceanic diatom adapted to chronic iron limitation.</title>
        <authorList>
            <person name="Lommer M."/>
            <person name="Specht M."/>
            <person name="Roy A.S."/>
            <person name="Kraemer L."/>
            <person name="Andreson R."/>
            <person name="Gutowska M.A."/>
            <person name="Wolf J."/>
            <person name="Bergner S.V."/>
            <person name="Schilhabel M.B."/>
            <person name="Klostermeier U.C."/>
            <person name="Beiko R.G."/>
            <person name="Rosenstiel P."/>
            <person name="Hippler M."/>
            <person name="Laroche J."/>
        </authorList>
    </citation>
    <scope>NUCLEOTIDE SEQUENCE [LARGE SCALE GENOMIC DNA]</scope>
    <source>
        <strain evidence="2 3">CCMP1005</strain>
    </source>
</reference>
<organism evidence="2 3">
    <name type="scientific">Thalassiosira oceanica</name>
    <name type="common">Marine diatom</name>
    <dbReference type="NCBI Taxonomy" id="159749"/>
    <lineage>
        <taxon>Eukaryota</taxon>
        <taxon>Sar</taxon>
        <taxon>Stramenopiles</taxon>
        <taxon>Ochrophyta</taxon>
        <taxon>Bacillariophyta</taxon>
        <taxon>Coscinodiscophyceae</taxon>
        <taxon>Thalassiosirophycidae</taxon>
        <taxon>Thalassiosirales</taxon>
        <taxon>Thalassiosiraceae</taxon>
        <taxon>Thalassiosira</taxon>
    </lineage>
</organism>
<name>K0RC93_THAOC</name>